<dbReference type="InterPro" id="IPR037066">
    <property type="entry name" value="Plug_dom_sf"/>
</dbReference>
<evidence type="ECO:0000256" key="5">
    <source>
        <dbReference type="ARBA" id="ARBA00022729"/>
    </source>
</evidence>
<evidence type="ECO:0000256" key="6">
    <source>
        <dbReference type="ARBA" id="ARBA00023077"/>
    </source>
</evidence>
<dbReference type="PANTHER" id="PTHR30069:SF29">
    <property type="entry name" value="HEMOGLOBIN AND HEMOGLOBIN-HAPTOGLOBIN-BINDING PROTEIN 1-RELATED"/>
    <property type="match status" value="1"/>
</dbReference>
<keyword evidence="7 10" id="KW-0472">Membrane</keyword>
<comment type="caution">
    <text evidence="14">The sequence shown here is derived from an EMBL/GenBank/DDBJ whole genome shotgun (WGS) entry which is preliminary data.</text>
</comment>
<evidence type="ECO:0000256" key="3">
    <source>
        <dbReference type="ARBA" id="ARBA00022452"/>
    </source>
</evidence>
<keyword evidence="4 10" id="KW-0812">Transmembrane</keyword>
<dbReference type="PANTHER" id="PTHR30069">
    <property type="entry name" value="TONB-DEPENDENT OUTER MEMBRANE RECEPTOR"/>
    <property type="match status" value="1"/>
</dbReference>
<dbReference type="PROSITE" id="PS52016">
    <property type="entry name" value="TONB_DEPENDENT_REC_3"/>
    <property type="match status" value="1"/>
</dbReference>
<evidence type="ECO:0000259" key="13">
    <source>
        <dbReference type="Pfam" id="PF07715"/>
    </source>
</evidence>
<dbReference type="PATRIC" id="fig|28125.4.peg.492"/>
<sequence>MYNSAMYPYNWKNNVPPRYIHCIFLIALLFLTATKIKADNKLKALNDTLNEVIITSRLTQREIIPSQKLKGKDLERLNTQSIADALRYFAGLQVKDYGGVGGIKTVNVRSMGSQHVGIVYDGVMLGNAQNGQIDLGQFSLDNVDEITLYNGQKSSIFQPASDFGNAGSVYIRTRLPRFTNGKNYNLKVKIKYGSSDLFNLSALWEQHLSPAVVTSLNAELLTASGKYKFHHTMIANDGVSTYDTIATRHNGDILAERVEANIHGLISRGFWNFKAYLYNSSRGIPGAIIENVWRSSERLNDLNAFFQGRFQKDITNKFSTQWLAKYAYYKTHYKNDNPNYIAYDNSFWQQEVYFSTANAYELIPNWTISAAYDFRWNKLNANTKNFNYPTRFSHLVSLATAIDLPFLKAQASLLATHIDDDLKALHLLAEPPKPITKFCPALFVNVPIVHTEHAENGISKTNLELRAFAKRNFRMPTFNDLYYIDFGNPKLLPEVATQYDLGTTFSHQWLAAWAKRVHLQLDAYYNTIHNKIIAYPTGKQFRWTMINLGTVRIMGVDVAVGFDMAVPMGKKAQPLLLSVKSQYTYQSALDITSEHDSYYKNQIPYVPHHSGSVTLGADYANFILNYSVIVTGSRYSSQNNIPYYYMAAWATHDLNLQYKFSLAKLPCKAILEVNNLFNQRYEVIANYPMPGTSGTIGVQVEL</sequence>
<keyword evidence="9 10" id="KW-0998">Cell outer membrane</keyword>
<dbReference type="GO" id="GO:0044718">
    <property type="term" value="P:siderophore transmembrane transport"/>
    <property type="evidence" value="ECO:0007669"/>
    <property type="project" value="TreeGrafter"/>
</dbReference>
<evidence type="ECO:0000256" key="10">
    <source>
        <dbReference type="PROSITE-ProRule" id="PRU01360"/>
    </source>
</evidence>
<evidence type="ECO:0000256" key="11">
    <source>
        <dbReference type="RuleBase" id="RU003357"/>
    </source>
</evidence>
<dbReference type="Gene3D" id="2.40.170.20">
    <property type="entry name" value="TonB-dependent receptor, beta-barrel domain"/>
    <property type="match status" value="1"/>
</dbReference>
<dbReference type="STRING" id="28125.HMPREF3202_00500"/>
<dbReference type="AlphaFoldDB" id="A0A137SZZ8"/>
<name>A0A137SZZ8_9BACT</name>
<evidence type="ECO:0000256" key="1">
    <source>
        <dbReference type="ARBA" id="ARBA00004571"/>
    </source>
</evidence>
<gene>
    <name evidence="14" type="ORF">HMPREF3202_00500</name>
</gene>
<keyword evidence="3 10" id="KW-1134">Transmembrane beta strand</keyword>
<evidence type="ECO:0000256" key="2">
    <source>
        <dbReference type="ARBA" id="ARBA00022448"/>
    </source>
</evidence>
<dbReference type="Proteomes" id="UP000070093">
    <property type="component" value="Unassembled WGS sequence"/>
</dbReference>
<comment type="subcellular location">
    <subcellularLocation>
        <location evidence="1 10">Cell outer membrane</location>
        <topology evidence="1 10">Multi-pass membrane protein</topology>
    </subcellularLocation>
</comment>
<dbReference type="eggNOG" id="COG4206">
    <property type="taxonomic scope" value="Bacteria"/>
</dbReference>
<evidence type="ECO:0000256" key="8">
    <source>
        <dbReference type="ARBA" id="ARBA00023170"/>
    </source>
</evidence>
<evidence type="ECO:0000313" key="14">
    <source>
        <dbReference type="EMBL" id="KXO18031.1"/>
    </source>
</evidence>
<keyword evidence="8 14" id="KW-0675">Receptor</keyword>
<dbReference type="Pfam" id="PF07715">
    <property type="entry name" value="Plug"/>
    <property type="match status" value="1"/>
</dbReference>
<evidence type="ECO:0000313" key="15">
    <source>
        <dbReference type="Proteomes" id="UP000070093"/>
    </source>
</evidence>
<dbReference type="Pfam" id="PF00593">
    <property type="entry name" value="TonB_dep_Rec_b-barrel"/>
    <property type="match status" value="1"/>
</dbReference>
<dbReference type="Gene3D" id="2.170.130.10">
    <property type="entry name" value="TonB-dependent receptor, plug domain"/>
    <property type="match status" value="1"/>
</dbReference>
<dbReference type="InterPro" id="IPR012910">
    <property type="entry name" value="Plug_dom"/>
</dbReference>
<dbReference type="SUPFAM" id="SSF56935">
    <property type="entry name" value="Porins"/>
    <property type="match status" value="1"/>
</dbReference>
<reference evidence="14 15" key="1">
    <citation type="submission" date="2016-02" db="EMBL/GenBank/DDBJ databases">
        <authorList>
            <person name="Wen L."/>
            <person name="He K."/>
            <person name="Yang H."/>
        </authorList>
    </citation>
    <scope>NUCLEOTIDE SEQUENCE [LARGE SCALE GENOMIC DNA]</scope>
    <source>
        <strain evidence="14 15">GED7880</strain>
    </source>
</reference>
<feature type="domain" description="TonB-dependent receptor-like beta-barrel" evidence="12">
    <location>
        <begin position="462"/>
        <end position="676"/>
    </location>
</feature>
<dbReference type="InterPro" id="IPR036942">
    <property type="entry name" value="Beta-barrel_TonB_sf"/>
</dbReference>
<evidence type="ECO:0000256" key="7">
    <source>
        <dbReference type="ARBA" id="ARBA00023136"/>
    </source>
</evidence>
<feature type="domain" description="TonB-dependent receptor plug" evidence="13">
    <location>
        <begin position="66"/>
        <end position="158"/>
    </location>
</feature>
<evidence type="ECO:0000256" key="9">
    <source>
        <dbReference type="ARBA" id="ARBA00023237"/>
    </source>
</evidence>
<dbReference type="InterPro" id="IPR039426">
    <property type="entry name" value="TonB-dep_rcpt-like"/>
</dbReference>
<keyword evidence="6 11" id="KW-0798">TonB box</keyword>
<evidence type="ECO:0000256" key="4">
    <source>
        <dbReference type="ARBA" id="ARBA00022692"/>
    </source>
</evidence>
<protein>
    <submittedName>
        <fullName evidence="14">TonB-dependent receptor</fullName>
    </submittedName>
</protein>
<keyword evidence="2 10" id="KW-0813">Transport</keyword>
<dbReference type="InterPro" id="IPR000531">
    <property type="entry name" value="Beta-barrel_TonB"/>
</dbReference>
<organism evidence="14 15">
    <name type="scientific">Prevotella bivia</name>
    <dbReference type="NCBI Taxonomy" id="28125"/>
    <lineage>
        <taxon>Bacteria</taxon>
        <taxon>Pseudomonadati</taxon>
        <taxon>Bacteroidota</taxon>
        <taxon>Bacteroidia</taxon>
        <taxon>Bacteroidales</taxon>
        <taxon>Prevotellaceae</taxon>
        <taxon>Prevotella</taxon>
    </lineage>
</organism>
<accession>A0A137SZZ8</accession>
<comment type="similarity">
    <text evidence="10 11">Belongs to the TonB-dependent receptor family.</text>
</comment>
<dbReference type="GO" id="GO:0009279">
    <property type="term" value="C:cell outer membrane"/>
    <property type="evidence" value="ECO:0007669"/>
    <property type="project" value="UniProtKB-SubCell"/>
</dbReference>
<dbReference type="EMBL" id="LTAG01000021">
    <property type="protein sequence ID" value="KXO18031.1"/>
    <property type="molecule type" value="Genomic_DNA"/>
</dbReference>
<evidence type="ECO:0000259" key="12">
    <source>
        <dbReference type="Pfam" id="PF00593"/>
    </source>
</evidence>
<proteinExistence type="inferred from homology"/>
<dbReference type="GO" id="GO:0015344">
    <property type="term" value="F:siderophore uptake transmembrane transporter activity"/>
    <property type="evidence" value="ECO:0007669"/>
    <property type="project" value="TreeGrafter"/>
</dbReference>
<keyword evidence="5" id="KW-0732">Signal</keyword>